<evidence type="ECO:0000256" key="1">
    <source>
        <dbReference type="ARBA" id="ARBA00023125"/>
    </source>
</evidence>
<dbReference type="EMBL" id="PHNE01000001">
    <property type="protein sequence ID" value="PPE05949.1"/>
    <property type="molecule type" value="Genomic_DNA"/>
</dbReference>
<dbReference type="AlphaFoldDB" id="A0A2S5RF43"/>
<evidence type="ECO:0000313" key="4">
    <source>
        <dbReference type="EMBL" id="PPE05949.1"/>
    </source>
</evidence>
<dbReference type="GO" id="GO:0006260">
    <property type="term" value="P:DNA replication"/>
    <property type="evidence" value="ECO:0007669"/>
    <property type="project" value="InterPro"/>
</dbReference>
<dbReference type="RefSeq" id="WP_051437336.1">
    <property type="nucleotide sequence ID" value="NZ_PHNE01000001.1"/>
</dbReference>
<keyword evidence="5" id="KW-1185">Reference proteome</keyword>
<dbReference type="GO" id="GO:0003697">
    <property type="term" value="F:single-stranded DNA binding"/>
    <property type="evidence" value="ECO:0007669"/>
    <property type="project" value="UniProtKB-UniRule"/>
</dbReference>
<comment type="caution">
    <text evidence="2">Lacks conserved residue(s) required for the propagation of feature annotation.</text>
</comment>
<dbReference type="NCBIfam" id="TIGR00621">
    <property type="entry name" value="ssb"/>
    <property type="match status" value="1"/>
</dbReference>
<protein>
    <recommendedName>
        <fullName evidence="2 3">Single-stranded DNA-binding protein</fullName>
        <shortName evidence="2">SSB</shortName>
    </recommendedName>
</protein>
<dbReference type="SUPFAM" id="SSF50249">
    <property type="entry name" value="Nucleic acid-binding proteins"/>
    <property type="match status" value="1"/>
</dbReference>
<dbReference type="Gene3D" id="2.40.50.140">
    <property type="entry name" value="Nucleic acid-binding proteins"/>
    <property type="match status" value="1"/>
</dbReference>
<organism evidence="4 5">
    <name type="scientific">Williamsoniiplasma lucivorax</name>
    <dbReference type="NCBI Taxonomy" id="209274"/>
    <lineage>
        <taxon>Bacteria</taxon>
        <taxon>Bacillati</taxon>
        <taxon>Mycoplasmatota</taxon>
        <taxon>Mollicutes</taxon>
        <taxon>Entomoplasmatales</taxon>
        <taxon>Williamsoniiplasma</taxon>
    </lineage>
</organism>
<evidence type="ECO:0000256" key="2">
    <source>
        <dbReference type="HAMAP-Rule" id="MF_00984"/>
    </source>
</evidence>
<comment type="caution">
    <text evidence="4">The sequence shown here is derived from an EMBL/GenBank/DDBJ whole genome shotgun (WGS) entry which is preliminary data.</text>
</comment>
<dbReference type="Proteomes" id="UP000237865">
    <property type="component" value="Unassembled WGS sequence"/>
</dbReference>
<dbReference type="CDD" id="cd04496">
    <property type="entry name" value="SSB_OBF"/>
    <property type="match status" value="1"/>
</dbReference>
<proteinExistence type="inferred from homology"/>
<gene>
    <name evidence="4" type="primary">ssb</name>
    <name evidence="4" type="ORF">ELUCI_v1c02400</name>
</gene>
<keyword evidence="1 2" id="KW-0238">DNA-binding</keyword>
<name>A0A2S5RF43_9MOLU</name>
<dbReference type="STRING" id="1399797.GCA_000518285_00906"/>
<dbReference type="PANTHER" id="PTHR10302:SF27">
    <property type="entry name" value="SINGLE-STRANDED DNA-BINDING PROTEIN"/>
    <property type="match status" value="1"/>
</dbReference>
<evidence type="ECO:0000256" key="3">
    <source>
        <dbReference type="PIRNR" id="PIRNR002070"/>
    </source>
</evidence>
<dbReference type="InterPro" id="IPR000424">
    <property type="entry name" value="Primosome_PriB/ssb"/>
</dbReference>
<dbReference type="Pfam" id="PF00436">
    <property type="entry name" value="SSB"/>
    <property type="match status" value="1"/>
</dbReference>
<evidence type="ECO:0000313" key="5">
    <source>
        <dbReference type="Proteomes" id="UP000237865"/>
    </source>
</evidence>
<dbReference type="PIRSF" id="PIRSF002070">
    <property type="entry name" value="SSB"/>
    <property type="match status" value="1"/>
</dbReference>
<dbReference type="InterPro" id="IPR012340">
    <property type="entry name" value="NA-bd_OB-fold"/>
</dbReference>
<accession>A0A2S5RF43</accession>
<dbReference type="GO" id="GO:0009295">
    <property type="term" value="C:nucleoid"/>
    <property type="evidence" value="ECO:0007669"/>
    <property type="project" value="TreeGrafter"/>
</dbReference>
<reference evidence="4 5" key="1">
    <citation type="submission" date="2017-11" db="EMBL/GenBank/DDBJ databases">
        <title>Genome sequence of Entomoplasma lucivorax PIPN-2 (ATCC 49196).</title>
        <authorList>
            <person name="Lo W.-S."/>
            <person name="Gasparich G.E."/>
            <person name="Kuo C.-H."/>
        </authorList>
    </citation>
    <scope>NUCLEOTIDE SEQUENCE [LARGE SCALE GENOMIC DNA]</scope>
    <source>
        <strain evidence="4 5">PIPN-2</strain>
    </source>
</reference>
<dbReference type="PANTHER" id="PTHR10302">
    <property type="entry name" value="SINGLE-STRANDED DNA-BINDING PROTEIN"/>
    <property type="match status" value="1"/>
</dbReference>
<sequence>MNKVILIGRITKDIELKQTVKNESFTPFTIAVSEYRNGAEYTNFINCLAFNENAENMIKFLHKGSLICVEGKLSVRNSNKDGKFETTTSVTVERIQYLEPKTKNNKEQTINGNEQIEPEPVDFNKTDEELIALFE</sequence>
<dbReference type="PROSITE" id="PS50935">
    <property type="entry name" value="SSB"/>
    <property type="match status" value="1"/>
</dbReference>
<dbReference type="InterPro" id="IPR011344">
    <property type="entry name" value="ssDNA-bd"/>
</dbReference>
<dbReference type="HAMAP" id="MF_00984">
    <property type="entry name" value="SSB"/>
    <property type="match status" value="1"/>
</dbReference>
<comment type="subunit">
    <text evidence="2">Homotetramer.</text>
</comment>